<feature type="compositionally biased region" description="Basic and acidic residues" evidence="2">
    <location>
        <begin position="10"/>
        <end position="23"/>
    </location>
</feature>
<protein>
    <recommendedName>
        <fullName evidence="3">C3H1-type domain-containing protein</fullName>
    </recommendedName>
</protein>
<feature type="compositionally biased region" description="Basic and acidic residues" evidence="2">
    <location>
        <begin position="298"/>
        <end position="309"/>
    </location>
</feature>
<feature type="region of interest" description="Disordered" evidence="2">
    <location>
        <begin position="298"/>
        <end position="332"/>
    </location>
</feature>
<evidence type="ECO:0000259" key="3">
    <source>
        <dbReference type="PROSITE" id="PS50103"/>
    </source>
</evidence>
<dbReference type="AlphaFoldDB" id="A0A196S703"/>
<keyword evidence="1" id="KW-0479">Metal-binding</keyword>
<dbReference type="GO" id="GO:0008270">
    <property type="term" value="F:zinc ion binding"/>
    <property type="evidence" value="ECO:0007669"/>
    <property type="project" value="UniProtKB-KW"/>
</dbReference>
<keyword evidence="1" id="KW-0862">Zinc</keyword>
<dbReference type="OrthoDB" id="10518417at2759"/>
<evidence type="ECO:0000313" key="4">
    <source>
        <dbReference type="EMBL" id="OAO12141.1"/>
    </source>
</evidence>
<feature type="region of interest" description="Disordered" evidence="2">
    <location>
        <begin position="231"/>
        <end position="251"/>
    </location>
</feature>
<reference evidence="4 5" key="1">
    <citation type="submission" date="2016-05" db="EMBL/GenBank/DDBJ databases">
        <title>Nuclear genome of Blastocystis sp. subtype 1 NandII.</title>
        <authorList>
            <person name="Gentekaki E."/>
            <person name="Curtis B."/>
            <person name="Stairs C."/>
            <person name="Eme L."/>
            <person name="Herman E."/>
            <person name="Klimes V."/>
            <person name="Arias M.C."/>
            <person name="Elias M."/>
            <person name="Hilliou F."/>
            <person name="Klute M."/>
            <person name="Malik S.-B."/>
            <person name="Pightling A."/>
            <person name="Rachubinski R."/>
            <person name="Salas D."/>
            <person name="Schlacht A."/>
            <person name="Suga H."/>
            <person name="Archibald J."/>
            <person name="Ball S.G."/>
            <person name="Clark G."/>
            <person name="Dacks J."/>
            <person name="Van Der Giezen M."/>
            <person name="Tsaousis A."/>
            <person name="Roger A."/>
        </authorList>
    </citation>
    <scope>NUCLEOTIDE SEQUENCE [LARGE SCALE GENOMIC DNA]</scope>
    <source>
        <strain evidence="5">ATCC 50177 / NandII</strain>
    </source>
</reference>
<dbReference type="EMBL" id="LXWW01000561">
    <property type="protein sequence ID" value="OAO12141.1"/>
    <property type="molecule type" value="Genomic_DNA"/>
</dbReference>
<evidence type="ECO:0000256" key="2">
    <source>
        <dbReference type="SAM" id="MobiDB-lite"/>
    </source>
</evidence>
<dbReference type="Proteomes" id="UP000078348">
    <property type="component" value="Unassembled WGS sequence"/>
</dbReference>
<keyword evidence="5" id="KW-1185">Reference proteome</keyword>
<dbReference type="PROSITE" id="PS50103">
    <property type="entry name" value="ZF_C3H1"/>
    <property type="match status" value="1"/>
</dbReference>
<dbReference type="InterPro" id="IPR000571">
    <property type="entry name" value="Znf_CCCH"/>
</dbReference>
<feature type="domain" description="C3H1-type" evidence="3">
    <location>
        <begin position="410"/>
        <end position="441"/>
    </location>
</feature>
<feature type="zinc finger region" description="C3H1-type" evidence="1">
    <location>
        <begin position="410"/>
        <end position="441"/>
    </location>
</feature>
<sequence length="595" mass="65570">MDLSLPPEYSGRRTTQEQDKFRTMQDPMNEMGENASEPPSLVRNSVELSTRTTRFQSDVRSDIPYHDNRNNRWSLYSGDVHNLYQDGSQEGLDAEIMHPVSAHYYDSLYNNTMSGLDGQRGYQSRYSMPISVSGKSSILNENDGISPSAYVSSAISPNRIDSSTPVLDPSILGSSTPDSPLNSSIDYKSAYQEVPAIFHRGGGKRGGIRLGSGSLQDLSALLMCDSAVPKSPLAAHSSGRRSLRSSLHSASPAPLRVHHLSLTSGARKASPFAVTDSENDTASPLLAASAVAFTRSERSLLHSTRRDSESTESSRTPPEANSPFSSHGAAMPAMPAMPAMQAMQATHTPPQTAVQPARTVHAQPVNSALSHSEDVGNLLRVLLAVSSKYDFAHLQIQMTCHCVDLNPNAPPDARLCYDFLNSGVCRREQTAGICRFRHLPVDHVETVVDKIRNGKVPVMLIRQYKNKFFVASMPSVHPRYPGEMNKYAQPDAELCVEFNLTGRCPNELCGRHCPRRHLVDCHPERVALLYRYGRLSEYEANAWALTPCAANEMNPFSVATEKLCFDFVNTRVCKRNQEGKICRFRHCVNEGSSVL</sequence>
<name>A0A196S703_BLAHN</name>
<comment type="caution">
    <text evidence="4">The sequence shown here is derived from an EMBL/GenBank/DDBJ whole genome shotgun (WGS) entry which is preliminary data.</text>
</comment>
<evidence type="ECO:0000256" key="1">
    <source>
        <dbReference type="PROSITE-ProRule" id="PRU00723"/>
    </source>
</evidence>
<gene>
    <name evidence="4" type="ORF">AV274_6191</name>
</gene>
<keyword evidence="1" id="KW-0863">Zinc-finger</keyword>
<evidence type="ECO:0000313" key="5">
    <source>
        <dbReference type="Proteomes" id="UP000078348"/>
    </source>
</evidence>
<proteinExistence type="predicted"/>
<organism evidence="4 5">
    <name type="scientific">Blastocystis sp. subtype 1 (strain ATCC 50177 / NandII)</name>
    <dbReference type="NCBI Taxonomy" id="478820"/>
    <lineage>
        <taxon>Eukaryota</taxon>
        <taxon>Sar</taxon>
        <taxon>Stramenopiles</taxon>
        <taxon>Bigyra</taxon>
        <taxon>Opalozoa</taxon>
        <taxon>Opalinata</taxon>
        <taxon>Blastocystidae</taxon>
        <taxon>Blastocystis</taxon>
    </lineage>
</organism>
<accession>A0A196S703</accession>
<feature type="region of interest" description="Disordered" evidence="2">
    <location>
        <begin position="1"/>
        <end position="43"/>
    </location>
</feature>